<keyword evidence="3" id="KW-1185">Reference proteome</keyword>
<evidence type="ECO:0000256" key="1">
    <source>
        <dbReference type="SAM" id="MobiDB-lite"/>
    </source>
</evidence>
<evidence type="ECO:0000313" key="4">
    <source>
        <dbReference type="WBParaSite" id="PSAMB.scaffold3338size18676.g21122.t1"/>
    </source>
</evidence>
<reference evidence="4" key="1">
    <citation type="submission" date="2022-11" db="UniProtKB">
        <authorList>
            <consortium name="WormBaseParasite"/>
        </authorList>
    </citation>
    <scope>IDENTIFICATION</scope>
</reference>
<sequence length="345" mass="37063">MRLVCLCGALLIILSVVDPTSARRRKRQTTPTNDLAGGVLRELSGFINGIVGNSVDSPSSPTVLAARDDIGGLQSTAAVQSSPMAGFSSCLANMANNFLGGLIGGPTPTSSAVLSPAEDNSILLPNAQLADSPPSPLPSSDVLSQSELSERVLNGFSARERGRLQSVNLADDHRSPENAPNDIERQRRNMEVLLKLRERHLAKELARGVAAQAATSSPVQLIEPQISPSLFRPTTDIQQILGTGPRRERHLDTGGLNFDRVVMHENNDFDALGNSVVGNWKESGLQWTDGDLKLLDVKGNNVLGKDITVRDRSVDIPVRSWWNYANRLVPLPAARPEHPAAFLAG</sequence>
<evidence type="ECO:0000256" key="2">
    <source>
        <dbReference type="SAM" id="SignalP"/>
    </source>
</evidence>
<dbReference type="WBParaSite" id="PSAMB.scaffold3338size18676.g21122.t1">
    <property type="protein sequence ID" value="PSAMB.scaffold3338size18676.g21122.t1"/>
    <property type="gene ID" value="PSAMB.scaffold3338size18676.g21122"/>
</dbReference>
<feature type="chain" id="PRO_5038007937" evidence="2">
    <location>
        <begin position="23"/>
        <end position="345"/>
    </location>
</feature>
<feature type="signal peptide" evidence="2">
    <location>
        <begin position="1"/>
        <end position="22"/>
    </location>
</feature>
<evidence type="ECO:0000313" key="3">
    <source>
        <dbReference type="Proteomes" id="UP000887566"/>
    </source>
</evidence>
<organism evidence="3 4">
    <name type="scientific">Plectus sambesii</name>
    <dbReference type="NCBI Taxonomy" id="2011161"/>
    <lineage>
        <taxon>Eukaryota</taxon>
        <taxon>Metazoa</taxon>
        <taxon>Ecdysozoa</taxon>
        <taxon>Nematoda</taxon>
        <taxon>Chromadorea</taxon>
        <taxon>Plectida</taxon>
        <taxon>Plectina</taxon>
        <taxon>Plectoidea</taxon>
        <taxon>Plectidae</taxon>
        <taxon>Plectus</taxon>
    </lineage>
</organism>
<accession>A0A914W7F2</accession>
<name>A0A914W7F2_9BILA</name>
<keyword evidence="2" id="KW-0732">Signal</keyword>
<proteinExistence type="predicted"/>
<feature type="region of interest" description="Disordered" evidence="1">
    <location>
        <begin position="167"/>
        <end position="186"/>
    </location>
</feature>
<feature type="compositionally biased region" description="Basic and acidic residues" evidence="1">
    <location>
        <begin position="170"/>
        <end position="186"/>
    </location>
</feature>
<dbReference type="AlphaFoldDB" id="A0A914W7F2"/>
<protein>
    <submittedName>
        <fullName evidence="4">Uncharacterized protein</fullName>
    </submittedName>
</protein>
<dbReference type="Proteomes" id="UP000887566">
    <property type="component" value="Unplaced"/>
</dbReference>